<organism evidence="2 3">
    <name type="scientific">Dyella acidisoli</name>
    <dbReference type="NCBI Taxonomy" id="1867834"/>
    <lineage>
        <taxon>Bacteria</taxon>
        <taxon>Pseudomonadati</taxon>
        <taxon>Pseudomonadota</taxon>
        <taxon>Gammaproteobacteria</taxon>
        <taxon>Lysobacterales</taxon>
        <taxon>Rhodanobacteraceae</taxon>
        <taxon>Dyella</taxon>
    </lineage>
</organism>
<reference evidence="3" key="1">
    <citation type="journal article" date="2019" name="Int. J. Syst. Evol. Microbiol.">
        <title>The Global Catalogue of Microorganisms (GCM) 10K type strain sequencing project: providing services to taxonomists for standard genome sequencing and annotation.</title>
        <authorList>
            <consortium name="The Broad Institute Genomics Platform"/>
            <consortium name="The Broad Institute Genome Sequencing Center for Infectious Disease"/>
            <person name="Wu L."/>
            <person name="Ma J."/>
        </authorList>
    </citation>
    <scope>NUCLEOTIDE SEQUENCE [LARGE SCALE GENOMIC DNA]</scope>
    <source>
        <strain evidence="3">NBRC 111980</strain>
    </source>
</reference>
<proteinExistence type="predicted"/>
<dbReference type="Proteomes" id="UP001156670">
    <property type="component" value="Unassembled WGS sequence"/>
</dbReference>
<dbReference type="CDD" id="cd04301">
    <property type="entry name" value="NAT_SF"/>
    <property type="match status" value="1"/>
</dbReference>
<evidence type="ECO:0000313" key="2">
    <source>
        <dbReference type="EMBL" id="GLQ91162.1"/>
    </source>
</evidence>
<dbReference type="PROSITE" id="PS51186">
    <property type="entry name" value="GNAT"/>
    <property type="match status" value="1"/>
</dbReference>
<evidence type="ECO:0000259" key="1">
    <source>
        <dbReference type="PROSITE" id="PS51186"/>
    </source>
</evidence>
<dbReference type="RefSeq" id="WP_284318939.1">
    <property type="nucleotide sequence ID" value="NZ_BSOB01000002.1"/>
</dbReference>
<keyword evidence="3" id="KW-1185">Reference proteome</keyword>
<dbReference type="EMBL" id="BSOB01000002">
    <property type="protein sequence ID" value="GLQ91162.1"/>
    <property type="molecule type" value="Genomic_DNA"/>
</dbReference>
<gene>
    <name evidence="2" type="ORF">GCM10007901_01120</name>
</gene>
<sequence>MTRAAPLGFEVEQGQPRDIFFFMTEVVSGSWHAHFGSQFRSLPITEKEFGTRCAKAILESIFPFWHTATQRQFVVIRHQNEVVGAALSYLIPDQAAHPRTCIEVVVVARRWRQQGIGRALVVYFQKHTPPEGLLECYCAPQSRTMARLIKHLGFVRTHKVTKVAMQHGRYMQLPERWEWQARPARPPIEPAQHKIVEETRV</sequence>
<name>A0ABQ5XHV0_9GAMM</name>
<evidence type="ECO:0000313" key="3">
    <source>
        <dbReference type="Proteomes" id="UP001156670"/>
    </source>
</evidence>
<dbReference type="SUPFAM" id="SSF55729">
    <property type="entry name" value="Acyl-CoA N-acyltransferases (Nat)"/>
    <property type="match status" value="1"/>
</dbReference>
<dbReference type="Gene3D" id="3.40.630.30">
    <property type="match status" value="1"/>
</dbReference>
<dbReference type="InterPro" id="IPR000182">
    <property type="entry name" value="GNAT_dom"/>
</dbReference>
<dbReference type="InterPro" id="IPR016181">
    <property type="entry name" value="Acyl_CoA_acyltransferase"/>
</dbReference>
<comment type="caution">
    <text evidence="2">The sequence shown here is derived from an EMBL/GenBank/DDBJ whole genome shotgun (WGS) entry which is preliminary data.</text>
</comment>
<accession>A0ABQ5XHV0</accession>
<feature type="domain" description="N-acetyltransferase" evidence="1">
    <location>
        <begin position="21"/>
        <end position="176"/>
    </location>
</feature>
<protein>
    <recommendedName>
        <fullName evidence="1">N-acetyltransferase domain-containing protein</fullName>
    </recommendedName>
</protein>
<dbReference type="Pfam" id="PF00583">
    <property type="entry name" value="Acetyltransf_1"/>
    <property type="match status" value="1"/>
</dbReference>